<dbReference type="GO" id="GO:0016887">
    <property type="term" value="F:ATP hydrolysis activity"/>
    <property type="evidence" value="ECO:0007669"/>
    <property type="project" value="InterPro"/>
</dbReference>
<accession>H5SSK9</accession>
<evidence type="ECO:0000259" key="5">
    <source>
        <dbReference type="PROSITE" id="PS50893"/>
    </source>
</evidence>
<evidence type="ECO:0000313" key="6">
    <source>
        <dbReference type="EMBL" id="BAL59145.1"/>
    </source>
</evidence>
<gene>
    <name evidence="6" type="ORF">HGMM_OP3C300</name>
</gene>
<dbReference type="CDD" id="cd03225">
    <property type="entry name" value="ABC_cobalt_CbiO_domain1"/>
    <property type="match status" value="1"/>
</dbReference>
<evidence type="ECO:0000256" key="4">
    <source>
        <dbReference type="ARBA" id="ARBA00022840"/>
    </source>
</evidence>
<dbReference type="InterPro" id="IPR003593">
    <property type="entry name" value="AAA+_ATPase"/>
</dbReference>
<organism evidence="6">
    <name type="scientific">Acetithermum autotrophicum</name>
    <dbReference type="NCBI Taxonomy" id="1446466"/>
    <lineage>
        <taxon>Bacteria</taxon>
        <taxon>Candidatus Bipolaricaulota</taxon>
        <taxon>Candidatus Acetithermum</taxon>
    </lineage>
</organism>
<reference evidence="6" key="2">
    <citation type="journal article" date="2012" name="PLoS ONE">
        <title>A Deeply Branching Thermophilic Bacterium with an Ancient Acetyl-CoA Pathway Dominates a Subsurface Ecosystem.</title>
        <authorList>
            <person name="Takami H."/>
            <person name="Noguchi H."/>
            <person name="Takaki Y."/>
            <person name="Uchiyama I."/>
            <person name="Toyoda A."/>
            <person name="Nishi S."/>
            <person name="Chee G.-J."/>
            <person name="Arai W."/>
            <person name="Nunoura T."/>
            <person name="Itoh T."/>
            <person name="Hattori M."/>
            <person name="Takai K."/>
        </authorList>
    </citation>
    <scope>NUCLEOTIDE SEQUENCE</scope>
</reference>
<dbReference type="GO" id="GO:0016020">
    <property type="term" value="C:membrane"/>
    <property type="evidence" value="ECO:0007669"/>
    <property type="project" value="InterPro"/>
</dbReference>
<dbReference type="EMBL" id="AP011802">
    <property type="protein sequence ID" value="BAL59145.1"/>
    <property type="molecule type" value="Genomic_DNA"/>
</dbReference>
<dbReference type="Gene3D" id="3.40.50.300">
    <property type="entry name" value="P-loop containing nucleotide triphosphate hydrolases"/>
    <property type="match status" value="1"/>
</dbReference>
<dbReference type="PANTHER" id="PTHR42711:SF5">
    <property type="entry name" value="ABC TRANSPORTER ATP-BINDING PROTEIN NATA"/>
    <property type="match status" value="1"/>
</dbReference>
<comment type="similarity">
    <text evidence="1">Belongs to the ABC transporter superfamily.</text>
</comment>
<dbReference type="Pfam" id="PF00005">
    <property type="entry name" value="ABC_tran"/>
    <property type="match status" value="1"/>
</dbReference>
<keyword evidence="3" id="KW-0547">Nucleotide-binding</keyword>
<dbReference type="InterPro" id="IPR050763">
    <property type="entry name" value="ABC_transporter_ATP-binding"/>
</dbReference>
<protein>
    <submittedName>
        <fullName evidence="6">Antibiotic transport system ATP-binding protein</fullName>
    </submittedName>
</protein>
<dbReference type="GO" id="GO:0005524">
    <property type="term" value="F:ATP binding"/>
    <property type="evidence" value="ECO:0007669"/>
    <property type="project" value="UniProtKB-KW"/>
</dbReference>
<dbReference type="SUPFAM" id="SSF52540">
    <property type="entry name" value="P-loop containing nucleoside triphosphate hydrolases"/>
    <property type="match status" value="1"/>
</dbReference>
<dbReference type="InterPro" id="IPR003439">
    <property type="entry name" value="ABC_transporter-like_ATP-bd"/>
</dbReference>
<evidence type="ECO:0000256" key="1">
    <source>
        <dbReference type="ARBA" id="ARBA00005417"/>
    </source>
</evidence>
<keyword evidence="4 6" id="KW-0067">ATP-binding</keyword>
<dbReference type="InterPro" id="IPR027417">
    <property type="entry name" value="P-loop_NTPase"/>
</dbReference>
<name>H5SSK9_ACEAU</name>
<dbReference type="SMART" id="SM00382">
    <property type="entry name" value="AAA"/>
    <property type="match status" value="1"/>
</dbReference>
<feature type="domain" description="ABC transporter" evidence="5">
    <location>
        <begin position="6"/>
        <end position="232"/>
    </location>
</feature>
<dbReference type="AlphaFoldDB" id="H5SSK9"/>
<reference evidence="6" key="1">
    <citation type="journal article" date="2005" name="Environ. Microbiol.">
        <title>Genetic and functional properties of uncultivated thermophilic crenarchaeotes from a subsurface gold mine as revealed by analysis of genome fragments.</title>
        <authorList>
            <person name="Nunoura T."/>
            <person name="Hirayama H."/>
            <person name="Takami H."/>
            <person name="Oida H."/>
            <person name="Nishi S."/>
            <person name="Shimamura S."/>
            <person name="Suzuki Y."/>
            <person name="Inagaki F."/>
            <person name="Takai K."/>
            <person name="Nealson K.H."/>
            <person name="Horikoshi K."/>
        </authorList>
    </citation>
    <scope>NUCLEOTIDE SEQUENCE</scope>
</reference>
<dbReference type="PANTHER" id="PTHR42711">
    <property type="entry name" value="ABC TRANSPORTER ATP-BINDING PROTEIN"/>
    <property type="match status" value="1"/>
</dbReference>
<dbReference type="InterPro" id="IPR015856">
    <property type="entry name" value="ABC_transpr_CbiO/EcfA_su"/>
</dbReference>
<proteinExistence type="inferred from homology"/>
<dbReference type="GO" id="GO:0055085">
    <property type="term" value="P:transmembrane transport"/>
    <property type="evidence" value="ECO:0007669"/>
    <property type="project" value="InterPro"/>
</dbReference>
<dbReference type="PROSITE" id="PS50893">
    <property type="entry name" value="ABC_TRANSPORTER_2"/>
    <property type="match status" value="1"/>
</dbReference>
<sequence>MRSGGLVVQGVSKVLKGKTILQGVDIHVNPGEVVLLKGPNGSGKSTLVHLISGVYRLEEGDIWVDGISLKKEPRRAKAAVTTTFQETLFDPLSSPLQALYMHTRFYGARWSYEQVRHTLEEFGVTEPTRPIFQLSGGTKKKVELLKARLVETPIYILDEPFAGLDESSRKQTEELVHTRKRQGKAVLLVSHEPGRLDFVDRTVHMEAGRIVPVVLEKEVPEMLVEAIVKGWKEEHRAELAGCAGLQLLEVQTMEPTDQEIEDLLKSLGLDKLGKSVQVIQVGGNVAQDILKQLGGAAQTVSVQQSSLLRTRLKLAGEISLAQVTQWLEEHGLEVLEVRQV</sequence>
<keyword evidence="2" id="KW-0813">Transport</keyword>
<evidence type="ECO:0000256" key="3">
    <source>
        <dbReference type="ARBA" id="ARBA00022741"/>
    </source>
</evidence>
<evidence type="ECO:0000256" key="2">
    <source>
        <dbReference type="ARBA" id="ARBA00022448"/>
    </source>
</evidence>